<reference evidence="1" key="1">
    <citation type="journal article" date="2021" name="Proc. Natl. Acad. Sci. U.S.A.">
        <title>A Catalog of Tens of Thousands of Viruses from Human Metagenomes Reveals Hidden Associations with Chronic Diseases.</title>
        <authorList>
            <person name="Tisza M.J."/>
            <person name="Buck C.B."/>
        </authorList>
    </citation>
    <scope>NUCLEOTIDE SEQUENCE</scope>
    <source>
        <strain evidence="1">CtML55</strain>
    </source>
</reference>
<name>A0A8S5RJD1_9VIRU</name>
<dbReference type="EMBL" id="BK059105">
    <property type="protein sequence ID" value="DAE31084.1"/>
    <property type="molecule type" value="Genomic_DNA"/>
</dbReference>
<sequence>MQKMQGGVMARLGAKLEYYKKLKGVCPEGEELVYFKQGGRICKACQKAQKGTKVTKKANEVDKFKAGRA</sequence>
<accession>A0A8S5RJD1</accession>
<evidence type="ECO:0000313" key="1">
    <source>
        <dbReference type="EMBL" id="DAE31084.1"/>
    </source>
</evidence>
<proteinExistence type="predicted"/>
<protein>
    <submittedName>
        <fullName evidence="1">Uncharacterized protein</fullName>
    </submittedName>
</protein>
<organism evidence="1">
    <name type="scientific">virus sp. ctML55</name>
    <dbReference type="NCBI Taxonomy" id="2827627"/>
    <lineage>
        <taxon>Viruses</taxon>
    </lineage>
</organism>